<feature type="compositionally biased region" description="Polar residues" evidence="1">
    <location>
        <begin position="619"/>
        <end position="633"/>
    </location>
</feature>
<protein>
    <recommendedName>
        <fullName evidence="5">Flo11 domain-containing protein</fullName>
    </recommendedName>
</protein>
<evidence type="ECO:0000256" key="2">
    <source>
        <dbReference type="SAM" id="SignalP"/>
    </source>
</evidence>
<dbReference type="InParanoid" id="G3ALT1"/>
<dbReference type="GeneID" id="18871360"/>
<gene>
    <name evidence="3" type="ORF">SPAPADRAFT_49650</name>
</gene>
<dbReference type="EMBL" id="GL996501">
    <property type="protein sequence ID" value="EGW32690.1"/>
    <property type="molecule type" value="Genomic_DNA"/>
</dbReference>
<dbReference type="KEGG" id="spaa:SPAPADRAFT_49650"/>
<feature type="compositionally biased region" description="Low complexity" evidence="1">
    <location>
        <begin position="462"/>
        <end position="478"/>
    </location>
</feature>
<feature type="compositionally biased region" description="Polar residues" evidence="1">
    <location>
        <begin position="641"/>
        <end position="654"/>
    </location>
</feature>
<feature type="compositionally biased region" description="Low complexity" evidence="1">
    <location>
        <begin position="346"/>
        <end position="363"/>
    </location>
</feature>
<feature type="compositionally biased region" description="Low complexity" evidence="1">
    <location>
        <begin position="426"/>
        <end position="437"/>
    </location>
</feature>
<keyword evidence="4" id="KW-1185">Reference proteome</keyword>
<feature type="chain" id="PRO_5003442241" description="Flo11 domain-containing protein" evidence="2">
    <location>
        <begin position="18"/>
        <end position="687"/>
    </location>
</feature>
<dbReference type="AlphaFoldDB" id="G3ALT1"/>
<dbReference type="Proteomes" id="UP000000709">
    <property type="component" value="Unassembled WGS sequence"/>
</dbReference>
<feature type="region of interest" description="Disordered" evidence="1">
    <location>
        <begin position="619"/>
        <end position="654"/>
    </location>
</feature>
<feature type="region of interest" description="Disordered" evidence="1">
    <location>
        <begin position="318"/>
        <end position="494"/>
    </location>
</feature>
<evidence type="ECO:0000313" key="3">
    <source>
        <dbReference type="EMBL" id="EGW32690.1"/>
    </source>
</evidence>
<evidence type="ECO:0000256" key="1">
    <source>
        <dbReference type="SAM" id="MobiDB-lite"/>
    </source>
</evidence>
<name>G3ALT1_SPAPN</name>
<feature type="compositionally biased region" description="Acidic residues" evidence="1">
    <location>
        <begin position="438"/>
        <end position="449"/>
    </location>
</feature>
<accession>G3ALT1</accession>
<keyword evidence="2" id="KW-0732">Signal</keyword>
<reference evidence="3 4" key="1">
    <citation type="journal article" date="2011" name="Proc. Natl. Acad. Sci. U.S.A.">
        <title>Comparative genomics of xylose-fermenting fungi for enhanced biofuel production.</title>
        <authorList>
            <person name="Wohlbach D.J."/>
            <person name="Kuo A."/>
            <person name="Sato T.K."/>
            <person name="Potts K.M."/>
            <person name="Salamov A.A."/>
            <person name="LaButti K.M."/>
            <person name="Sun H."/>
            <person name="Clum A."/>
            <person name="Pangilinan J.L."/>
            <person name="Lindquist E.A."/>
            <person name="Lucas S."/>
            <person name="Lapidus A."/>
            <person name="Jin M."/>
            <person name="Gunawan C."/>
            <person name="Balan V."/>
            <person name="Dale B.E."/>
            <person name="Jeffries T.W."/>
            <person name="Zinkel R."/>
            <person name="Barry K.W."/>
            <person name="Grigoriev I.V."/>
            <person name="Gasch A.P."/>
        </authorList>
    </citation>
    <scope>NUCLEOTIDE SEQUENCE [LARGE SCALE GENOMIC DNA]</scope>
    <source>
        <strain evidence="4">NRRL Y-27907 / 11-Y1</strain>
    </source>
</reference>
<dbReference type="HOGENOM" id="CLU_400703_0_0_1"/>
<feature type="signal peptide" evidence="2">
    <location>
        <begin position="1"/>
        <end position="17"/>
    </location>
</feature>
<organism evidence="4">
    <name type="scientific">Spathaspora passalidarum (strain NRRL Y-27907 / 11-Y1)</name>
    <dbReference type="NCBI Taxonomy" id="619300"/>
    <lineage>
        <taxon>Eukaryota</taxon>
        <taxon>Fungi</taxon>
        <taxon>Dikarya</taxon>
        <taxon>Ascomycota</taxon>
        <taxon>Saccharomycotina</taxon>
        <taxon>Pichiomycetes</taxon>
        <taxon>Debaryomycetaceae</taxon>
        <taxon>Spathaspora</taxon>
    </lineage>
</organism>
<proteinExistence type="predicted"/>
<dbReference type="STRING" id="619300.G3ALT1"/>
<feature type="compositionally biased region" description="Acidic residues" evidence="1">
    <location>
        <begin position="332"/>
        <end position="345"/>
    </location>
</feature>
<evidence type="ECO:0000313" key="4">
    <source>
        <dbReference type="Proteomes" id="UP000000709"/>
    </source>
</evidence>
<dbReference type="RefSeq" id="XP_007374205.1">
    <property type="nucleotide sequence ID" value="XM_007374143.1"/>
</dbReference>
<sequence length="687" mass="74227">MLNTLLSLFTFLAFVIATTNDRVLDFTKNKVSSCPVRFIYKTWPSDEFVISSVKLGANGNYFMRLDIDRSKTCKTSQLIDFQIGKEDGYPRRKYSHKWTTFGVDYEFGSFSSYYGVPSKLAMWHSDYMCGKTYYQTSDASEPVLMDRKCAEQVQKATWKYTDVTDGLQTTAVEVKKPICEPIKSNLPADAGVVLRKFRFSSVEKIENSNNYVVSVELELQVRNWFILEHVTLYYKKRTKSNITPRPQDSQTHIFLDIFTYTASWVMAGEPCEEGICSTPFDIVVSGRKPQKQPEPYVFTHDCSDGGLKNLGGTFPIMVLGTNDSPNPSSASEIDESSTADVDESSTVDVDGSSTVDVDGSSTVDVDESSTADVDGSSTVDVDESSTADVDGSSTVDVDGSSTVDVDGSSTVDVDGSSTVDVDESSTVDVDGSSTVDVDITDSSDADELSTVDVDGSTTSVADESSTVDVEVTSSSNIDESSKSESDVSSTSEGYISTASEGYTSTASETNTKEILSITTSASETWSSKASTTTNSSYVIESPSVQVSTIIETSISTIFTSVCESSTCIRTAVTVTSTKTYYHPVPFQSNEPDAKYTTITKENGEVEVVYATISISSQQEQAKQKPGQHSSQEHGSVVAAPTSKSTQNLGEHSSQQQGSSVFDSIQVHSGASLVSYSILLLVGLIAVL</sequence>
<dbReference type="SUPFAM" id="SSF69349">
    <property type="entry name" value="Phage fibre proteins"/>
    <property type="match status" value="1"/>
</dbReference>
<feature type="compositionally biased region" description="Low complexity" evidence="1">
    <location>
        <begin position="386"/>
        <end position="419"/>
    </location>
</feature>
<dbReference type="eggNOG" id="ENOG502RK7U">
    <property type="taxonomic scope" value="Eukaryota"/>
</dbReference>
<evidence type="ECO:0008006" key="5">
    <source>
        <dbReference type="Google" id="ProtNLM"/>
    </source>
</evidence>
<feature type="compositionally biased region" description="Polar residues" evidence="1">
    <location>
        <begin position="321"/>
        <end position="331"/>
    </location>
</feature>